<sequence>MKASPARQSPPYHVFAHSDFGLDTLQTRVFTHLLDQISSYDELLPIRAGLDEILGTNPNPQHYTLLEEALQDLAGKRLTKPGPGRTSMGFYPLFEYLTFHHEQGGYLEALFSRHARQELQELTSTFSLEEIASLVTLRHSHSQRLFWYLRAYVDARKLELSVEELKEVVLGVRKYRQRDAEYERYYDFKTRVVDQAIKAIRDRGLLDIRYREYRHKRVVVKLVLTVRSCHTARSPQAPPAQLILFP</sequence>
<dbReference type="RefSeq" id="WP_115568379.1">
    <property type="nucleotide sequence ID" value="NZ_QRGR01000045.1"/>
</dbReference>
<organism evidence="3 4">
    <name type="scientific">Pontibacter diazotrophicus</name>
    <dbReference type="NCBI Taxonomy" id="1400979"/>
    <lineage>
        <taxon>Bacteria</taxon>
        <taxon>Pseudomonadati</taxon>
        <taxon>Bacteroidota</taxon>
        <taxon>Cytophagia</taxon>
        <taxon>Cytophagales</taxon>
        <taxon>Hymenobacteraceae</taxon>
        <taxon>Pontibacter</taxon>
    </lineage>
</organism>
<dbReference type="InterPro" id="IPR036388">
    <property type="entry name" value="WH-like_DNA-bd_sf"/>
</dbReference>
<dbReference type="SUPFAM" id="SSF46785">
    <property type="entry name" value="Winged helix' DNA-binding domain"/>
    <property type="match status" value="1"/>
</dbReference>
<keyword evidence="4" id="KW-1185">Reference proteome</keyword>
<gene>
    <name evidence="3" type="ORF">DXT99_25265</name>
</gene>
<evidence type="ECO:0000313" key="4">
    <source>
        <dbReference type="Proteomes" id="UP000256708"/>
    </source>
</evidence>
<evidence type="ECO:0000259" key="2">
    <source>
        <dbReference type="Pfam" id="PF01051"/>
    </source>
</evidence>
<dbReference type="Pfam" id="PF01051">
    <property type="entry name" value="Rep3_N"/>
    <property type="match status" value="1"/>
</dbReference>
<dbReference type="OrthoDB" id="865739at2"/>
<dbReference type="Proteomes" id="UP000256708">
    <property type="component" value="Unassembled WGS sequence"/>
</dbReference>
<dbReference type="AlphaFoldDB" id="A0A3D8L184"/>
<proteinExistence type="inferred from homology"/>
<dbReference type="GO" id="GO:0003887">
    <property type="term" value="F:DNA-directed DNA polymerase activity"/>
    <property type="evidence" value="ECO:0007669"/>
    <property type="project" value="InterPro"/>
</dbReference>
<accession>A0A3D8L184</accession>
<evidence type="ECO:0000313" key="3">
    <source>
        <dbReference type="EMBL" id="RDV11126.1"/>
    </source>
</evidence>
<dbReference type="EMBL" id="QRGR01000045">
    <property type="protein sequence ID" value="RDV11126.1"/>
    <property type="molecule type" value="Genomic_DNA"/>
</dbReference>
<evidence type="ECO:0000256" key="1">
    <source>
        <dbReference type="ARBA" id="ARBA00038283"/>
    </source>
</evidence>
<name>A0A3D8L184_9BACT</name>
<dbReference type="Pfam" id="PF21205">
    <property type="entry name" value="Rep3_C"/>
    <property type="match status" value="1"/>
</dbReference>
<dbReference type="InterPro" id="IPR000525">
    <property type="entry name" value="Initiator_Rep_WH1"/>
</dbReference>
<protein>
    <submittedName>
        <fullName evidence="3">Replication initiation protein</fullName>
    </submittedName>
</protein>
<comment type="similarity">
    <text evidence="1">Belongs to the initiator RepB protein family.</text>
</comment>
<dbReference type="GO" id="GO:0006270">
    <property type="term" value="P:DNA replication initiation"/>
    <property type="evidence" value="ECO:0007669"/>
    <property type="project" value="InterPro"/>
</dbReference>
<dbReference type="Gene3D" id="1.10.10.10">
    <property type="entry name" value="Winged helix-like DNA-binding domain superfamily/Winged helix DNA-binding domain"/>
    <property type="match status" value="1"/>
</dbReference>
<feature type="domain" description="Initiator Rep protein WH1" evidence="2">
    <location>
        <begin position="16"/>
        <end position="149"/>
    </location>
</feature>
<reference evidence="4" key="1">
    <citation type="submission" date="2018-08" db="EMBL/GenBank/DDBJ databases">
        <authorList>
            <person name="Liu Z.-W."/>
            <person name="Du Z.-J."/>
        </authorList>
    </citation>
    <scope>NUCLEOTIDE SEQUENCE [LARGE SCALE GENOMIC DNA]</scope>
    <source>
        <strain evidence="4">H4X</strain>
    </source>
</reference>
<comment type="caution">
    <text evidence="3">The sequence shown here is derived from an EMBL/GenBank/DDBJ whole genome shotgun (WGS) entry which is preliminary data.</text>
</comment>
<dbReference type="InterPro" id="IPR036390">
    <property type="entry name" value="WH_DNA-bd_sf"/>
</dbReference>